<proteinExistence type="predicted"/>
<sequence>MTSESSCLAMIGWGGRYEQQVKTEAGWNHESNALVPKWTSAFLRAFVPNSQAFKFNYRRMEEG</sequence>
<reference evidence="1 2" key="1">
    <citation type="submission" date="2021-03" db="EMBL/GenBank/DDBJ databases">
        <title>Antimicrobial resistance genes in bacteria isolated from Japanese honey, and their potential for conferring macrolide and lincosamide resistance in the American foulbrood pathogen Paenibacillus larvae.</title>
        <authorList>
            <person name="Okamoto M."/>
            <person name="Kumagai M."/>
            <person name="Kanamori H."/>
            <person name="Takamatsu D."/>
        </authorList>
    </citation>
    <scope>NUCLEOTIDE SEQUENCE [LARGE SCALE GENOMIC DNA]</scope>
    <source>
        <strain evidence="1 2">J41TS12</strain>
    </source>
</reference>
<gene>
    <name evidence="1" type="ORF">J41TS12_25320</name>
</gene>
<comment type="caution">
    <text evidence="1">The sequence shown here is derived from an EMBL/GenBank/DDBJ whole genome shotgun (WGS) entry which is preliminary data.</text>
</comment>
<dbReference type="Proteomes" id="UP000681162">
    <property type="component" value="Unassembled WGS sequence"/>
</dbReference>
<name>A0A919XR08_9BACL</name>
<evidence type="ECO:0000313" key="2">
    <source>
        <dbReference type="Proteomes" id="UP000681162"/>
    </source>
</evidence>
<dbReference type="AlphaFoldDB" id="A0A919XR08"/>
<accession>A0A919XR08</accession>
<protein>
    <submittedName>
        <fullName evidence="1">Uncharacterized protein</fullName>
    </submittedName>
</protein>
<dbReference type="EMBL" id="BORR01000008">
    <property type="protein sequence ID" value="GIO37671.1"/>
    <property type="molecule type" value="Genomic_DNA"/>
</dbReference>
<evidence type="ECO:0000313" key="1">
    <source>
        <dbReference type="EMBL" id="GIO37671.1"/>
    </source>
</evidence>
<keyword evidence="2" id="KW-1185">Reference proteome</keyword>
<organism evidence="1 2">
    <name type="scientific">Paenibacillus antibioticophila</name>
    <dbReference type="NCBI Taxonomy" id="1274374"/>
    <lineage>
        <taxon>Bacteria</taxon>
        <taxon>Bacillati</taxon>
        <taxon>Bacillota</taxon>
        <taxon>Bacilli</taxon>
        <taxon>Bacillales</taxon>
        <taxon>Paenibacillaceae</taxon>
        <taxon>Paenibacillus</taxon>
    </lineage>
</organism>